<accession>A0A166JBG3</accession>
<reference evidence="2 3" key="1">
    <citation type="journal article" date="2016" name="Mol. Biol. Evol.">
        <title>Comparative Genomics of Early-Diverging Mushroom-Forming Fungi Provides Insights into the Origins of Lignocellulose Decay Capabilities.</title>
        <authorList>
            <person name="Nagy L.G."/>
            <person name="Riley R."/>
            <person name="Tritt A."/>
            <person name="Adam C."/>
            <person name="Daum C."/>
            <person name="Floudas D."/>
            <person name="Sun H."/>
            <person name="Yadav J.S."/>
            <person name="Pangilinan J."/>
            <person name="Larsson K.H."/>
            <person name="Matsuura K."/>
            <person name="Barry K."/>
            <person name="Labutti K."/>
            <person name="Kuo R."/>
            <person name="Ohm R.A."/>
            <person name="Bhattacharya S.S."/>
            <person name="Shirouzu T."/>
            <person name="Yoshinaga Y."/>
            <person name="Martin F.M."/>
            <person name="Grigoriev I.V."/>
            <person name="Hibbett D.S."/>
        </authorList>
    </citation>
    <scope>NUCLEOTIDE SEQUENCE [LARGE SCALE GENOMIC DNA]</scope>
    <source>
        <strain evidence="2 3">CBS 109695</strain>
    </source>
</reference>
<evidence type="ECO:0000313" key="3">
    <source>
        <dbReference type="Proteomes" id="UP000076532"/>
    </source>
</evidence>
<dbReference type="AlphaFoldDB" id="A0A166JBG3"/>
<protein>
    <submittedName>
        <fullName evidence="2">Uncharacterized protein</fullName>
    </submittedName>
</protein>
<feature type="region of interest" description="Disordered" evidence="1">
    <location>
        <begin position="141"/>
        <end position="167"/>
    </location>
</feature>
<gene>
    <name evidence="2" type="ORF">FIBSPDRAFT_954384</name>
</gene>
<organism evidence="2 3">
    <name type="scientific">Athelia psychrophila</name>
    <dbReference type="NCBI Taxonomy" id="1759441"/>
    <lineage>
        <taxon>Eukaryota</taxon>
        <taxon>Fungi</taxon>
        <taxon>Dikarya</taxon>
        <taxon>Basidiomycota</taxon>
        <taxon>Agaricomycotina</taxon>
        <taxon>Agaricomycetes</taxon>
        <taxon>Agaricomycetidae</taxon>
        <taxon>Atheliales</taxon>
        <taxon>Atheliaceae</taxon>
        <taxon>Athelia</taxon>
    </lineage>
</organism>
<evidence type="ECO:0000256" key="1">
    <source>
        <dbReference type="SAM" id="MobiDB-lite"/>
    </source>
</evidence>
<name>A0A166JBG3_9AGAM</name>
<sequence length="198" mass="20580">MGLLGGFRSAAHLARGVRIALQHFLDLPVCMACRTFQVPGDQQGEAEEVFAEGEGGRVLGGIRAHLSPDGGVRVLPVVAPPAVLRERGVAVRGRAVAAAAGAAVAPVRLGLAAAGLGPRRPALVVPVLALLPVPPVLPVPRSTADEHKRPSMITQIQKDRASTPTASPWVPELRRLLPVASPSFPAGYSHLDPAKVKT</sequence>
<feature type="compositionally biased region" description="Polar residues" evidence="1">
    <location>
        <begin position="152"/>
        <end position="166"/>
    </location>
</feature>
<evidence type="ECO:0000313" key="2">
    <source>
        <dbReference type="EMBL" id="KZP20693.1"/>
    </source>
</evidence>
<dbReference type="Proteomes" id="UP000076532">
    <property type="component" value="Unassembled WGS sequence"/>
</dbReference>
<dbReference type="EMBL" id="KV417553">
    <property type="protein sequence ID" value="KZP20693.1"/>
    <property type="molecule type" value="Genomic_DNA"/>
</dbReference>
<proteinExistence type="predicted"/>
<keyword evidence="3" id="KW-1185">Reference proteome</keyword>